<dbReference type="InterPro" id="IPR050250">
    <property type="entry name" value="Macrolide_Exporter_MacB"/>
</dbReference>
<dbReference type="PANTHER" id="PTHR30572">
    <property type="entry name" value="MEMBRANE COMPONENT OF TRANSPORTER-RELATED"/>
    <property type="match status" value="1"/>
</dbReference>
<comment type="similarity">
    <text evidence="6">Belongs to the ABC-4 integral membrane protein family.</text>
</comment>
<dbReference type="GO" id="GO:0005886">
    <property type="term" value="C:plasma membrane"/>
    <property type="evidence" value="ECO:0007669"/>
    <property type="project" value="UniProtKB-SubCell"/>
</dbReference>
<dbReference type="InterPro" id="IPR003838">
    <property type="entry name" value="ABC3_permease_C"/>
</dbReference>
<dbReference type="GO" id="GO:0022857">
    <property type="term" value="F:transmembrane transporter activity"/>
    <property type="evidence" value="ECO:0007669"/>
    <property type="project" value="TreeGrafter"/>
</dbReference>
<comment type="caution">
    <text evidence="9">The sequence shown here is derived from an EMBL/GenBank/DDBJ whole genome shotgun (WGS) entry which is preliminary data.</text>
</comment>
<evidence type="ECO:0000313" key="10">
    <source>
        <dbReference type="Proteomes" id="UP000031565"/>
    </source>
</evidence>
<keyword evidence="4 7" id="KW-1133">Transmembrane helix</keyword>
<dbReference type="OrthoDB" id="391548at2"/>
<dbReference type="STRING" id="2138.SMSRO_v1c00240"/>
<accession>A0A2P6F9Z5</accession>
<feature type="transmembrane region" description="Helical" evidence="7">
    <location>
        <begin position="486"/>
        <end position="515"/>
    </location>
</feature>
<keyword evidence="5 7" id="KW-0472">Membrane</keyword>
<name>A0A2P6F9Z5_9MOLU</name>
<keyword evidence="10" id="KW-1185">Reference proteome</keyword>
<feature type="transmembrane region" description="Helical" evidence="7">
    <location>
        <begin position="396"/>
        <end position="416"/>
    </location>
</feature>
<organism evidence="9 10">
    <name type="scientific">Spiroplasma poulsonii</name>
    <dbReference type="NCBI Taxonomy" id="2138"/>
    <lineage>
        <taxon>Bacteria</taxon>
        <taxon>Bacillati</taxon>
        <taxon>Mycoplasmatota</taxon>
        <taxon>Mollicutes</taxon>
        <taxon>Entomoplasmatales</taxon>
        <taxon>Spiroplasmataceae</taxon>
        <taxon>Spiroplasma</taxon>
    </lineage>
</organism>
<evidence type="ECO:0000256" key="6">
    <source>
        <dbReference type="ARBA" id="ARBA00038076"/>
    </source>
</evidence>
<evidence type="ECO:0000259" key="8">
    <source>
        <dbReference type="Pfam" id="PF02687"/>
    </source>
</evidence>
<evidence type="ECO:0000313" key="9">
    <source>
        <dbReference type="EMBL" id="PQM30269.1"/>
    </source>
</evidence>
<dbReference type="RefSeq" id="WP_052443404.1">
    <property type="nucleotide sequence ID" value="NZ_CM020866.1"/>
</dbReference>
<protein>
    <submittedName>
        <fullName evidence="9">FtsX-like permease family</fullName>
    </submittedName>
</protein>
<dbReference type="Proteomes" id="UP000031565">
    <property type="component" value="Unassembled WGS sequence"/>
</dbReference>
<dbReference type="Pfam" id="PF02687">
    <property type="entry name" value="FtsX"/>
    <property type="match status" value="1"/>
</dbReference>
<dbReference type="EMBL" id="JTLV02000001">
    <property type="protein sequence ID" value="PQM30269.1"/>
    <property type="molecule type" value="Genomic_DNA"/>
</dbReference>
<dbReference type="PANTHER" id="PTHR30572:SF4">
    <property type="entry name" value="ABC TRANSPORTER PERMEASE YTRF"/>
    <property type="match status" value="1"/>
</dbReference>
<comment type="subcellular location">
    <subcellularLocation>
        <location evidence="1">Cell membrane</location>
        <topology evidence="1">Multi-pass membrane protein</topology>
    </subcellularLocation>
</comment>
<dbReference type="AlphaFoldDB" id="A0A2P6F9Z5"/>
<evidence type="ECO:0000256" key="2">
    <source>
        <dbReference type="ARBA" id="ARBA00022475"/>
    </source>
</evidence>
<evidence type="ECO:0000256" key="4">
    <source>
        <dbReference type="ARBA" id="ARBA00022989"/>
    </source>
</evidence>
<evidence type="ECO:0000256" key="1">
    <source>
        <dbReference type="ARBA" id="ARBA00004651"/>
    </source>
</evidence>
<evidence type="ECO:0000256" key="5">
    <source>
        <dbReference type="ARBA" id="ARBA00023136"/>
    </source>
</evidence>
<feature type="domain" description="ABC3 transporter permease C-terminal" evidence="8">
    <location>
        <begin position="400"/>
        <end position="514"/>
    </location>
</feature>
<reference evidence="9 10" key="1">
    <citation type="journal article" date="2015" name="MBio">
        <title>Genome sequence of the Drosophila melanogaster male-killing Spiroplasma strain MSRO endosymbiont.</title>
        <authorList>
            <person name="Paredes J.C."/>
            <person name="Herren J.K."/>
            <person name="Schupfer F."/>
            <person name="Marin R."/>
            <person name="Claverol S."/>
            <person name="Kuo C.H."/>
            <person name="Lemaitre B."/>
            <person name="Beven L."/>
        </authorList>
    </citation>
    <scope>NUCLEOTIDE SEQUENCE [LARGE SCALE GENOMIC DNA]</scope>
    <source>
        <strain evidence="9 10">MSRO</strain>
    </source>
</reference>
<evidence type="ECO:0000256" key="7">
    <source>
        <dbReference type="SAM" id="Phobius"/>
    </source>
</evidence>
<feature type="transmembrane region" description="Helical" evidence="7">
    <location>
        <begin position="440"/>
        <end position="466"/>
    </location>
</feature>
<gene>
    <name evidence="9" type="ORF">SMSRO_SF000250</name>
</gene>
<evidence type="ECO:0000256" key="3">
    <source>
        <dbReference type="ARBA" id="ARBA00022692"/>
    </source>
</evidence>
<keyword evidence="3 7" id="KW-0812">Transmembrane</keyword>
<keyword evidence="2" id="KW-1003">Cell membrane</keyword>
<feature type="transmembrane region" description="Helical" evidence="7">
    <location>
        <begin position="20"/>
        <end position="41"/>
    </location>
</feature>
<proteinExistence type="inferred from homology"/>
<sequence length="540" mass="61469">MKKVLKSYIRTYLKQWIESLGLILFVTILSLAVIGILASTLQLSGKNKSINQATNTWNYSLISSPSKFENEFTYSYFVAESTAYNLAPIKDPNGLGILSQVGYDALKSKDNDPIGNVENQLAWGEDLKNILNNYFNYPETPTDLSYGGKTLLASEVFNDVFKNIIKNYYNDASYYVNNKIMETYQNQFALSVDLEFYYESYGTPTTITPDGYYYITSGTKKINPTLGKWVDNPVMLKGENKTQDNEIVVTDKFAKDNNYQLNDKINFYNLGTLVPELKEPVISGFGTKVDTLSQSDYFSMTGDPSKYAAVFINDNILNKMYQNVWLNQNKPKGFNFGINQKVNFLNNSSFTTLRNVFTQKNNFDKSVYLASSGVLIAYNSLGPISKISSMKVTTTIYTLLGIGMIVLAFIFISFVMKKEMNKTRKQLGIFKALGYRTSELVWIFTVKTLITIMGGLIFGYLLSIPLQIYMYGQFETMVTISYDKVYAGWGFMTIIFIVVPVFFTIASYITTFLYIRLLALLVKKLQIFVKKILIEKYNFN</sequence>